<proteinExistence type="predicted"/>
<gene>
    <name evidence="2" type="ORF">BKA67DRAFT_585621</name>
</gene>
<evidence type="ECO:0000313" key="2">
    <source>
        <dbReference type="EMBL" id="KAH6645580.1"/>
    </source>
</evidence>
<comment type="caution">
    <text evidence="2">The sequence shown here is derived from an EMBL/GenBank/DDBJ whole genome shotgun (WGS) entry which is preliminary data.</text>
</comment>
<reference evidence="2" key="1">
    <citation type="journal article" date="2021" name="Nat. Commun.">
        <title>Genetic determinants of endophytism in the Arabidopsis root mycobiome.</title>
        <authorList>
            <person name="Mesny F."/>
            <person name="Miyauchi S."/>
            <person name="Thiergart T."/>
            <person name="Pickel B."/>
            <person name="Atanasova L."/>
            <person name="Karlsson M."/>
            <person name="Huettel B."/>
            <person name="Barry K.W."/>
            <person name="Haridas S."/>
            <person name="Chen C."/>
            <person name="Bauer D."/>
            <person name="Andreopoulos W."/>
            <person name="Pangilinan J."/>
            <person name="LaButti K."/>
            <person name="Riley R."/>
            <person name="Lipzen A."/>
            <person name="Clum A."/>
            <person name="Drula E."/>
            <person name="Henrissat B."/>
            <person name="Kohler A."/>
            <person name="Grigoriev I.V."/>
            <person name="Martin F.M."/>
            <person name="Hacquard S."/>
        </authorList>
    </citation>
    <scope>NUCLEOTIDE SEQUENCE</scope>
    <source>
        <strain evidence="2">MPI-SDFR-AT-0073</strain>
    </source>
</reference>
<organism evidence="2 3">
    <name type="scientific">Truncatella angustata</name>
    <dbReference type="NCBI Taxonomy" id="152316"/>
    <lineage>
        <taxon>Eukaryota</taxon>
        <taxon>Fungi</taxon>
        <taxon>Dikarya</taxon>
        <taxon>Ascomycota</taxon>
        <taxon>Pezizomycotina</taxon>
        <taxon>Sordariomycetes</taxon>
        <taxon>Xylariomycetidae</taxon>
        <taxon>Amphisphaeriales</taxon>
        <taxon>Sporocadaceae</taxon>
        <taxon>Truncatella</taxon>
    </lineage>
</organism>
<sequence>MPKFIFLLCSLVGLTAYDFVSLAVPDIADKPLWNIRLLALAWKLSCGVANLAAAAPASHHPILAYYIDHANEMKMRLWHNTKDGGWPDAPHQSHN</sequence>
<accession>A0A9P8RLT2</accession>
<dbReference type="RefSeq" id="XP_045952094.1">
    <property type="nucleotide sequence ID" value="XM_046104209.1"/>
</dbReference>
<dbReference type="GeneID" id="70133100"/>
<evidence type="ECO:0000313" key="3">
    <source>
        <dbReference type="Proteomes" id="UP000758603"/>
    </source>
</evidence>
<name>A0A9P8RLT2_9PEZI</name>
<protein>
    <submittedName>
        <fullName evidence="2">Uncharacterized protein</fullName>
    </submittedName>
</protein>
<feature type="signal peptide" evidence="1">
    <location>
        <begin position="1"/>
        <end position="16"/>
    </location>
</feature>
<dbReference type="AlphaFoldDB" id="A0A9P8RLT2"/>
<feature type="chain" id="PRO_5040197982" evidence="1">
    <location>
        <begin position="17"/>
        <end position="95"/>
    </location>
</feature>
<keyword evidence="1" id="KW-0732">Signal</keyword>
<keyword evidence="3" id="KW-1185">Reference proteome</keyword>
<evidence type="ECO:0000256" key="1">
    <source>
        <dbReference type="SAM" id="SignalP"/>
    </source>
</evidence>
<dbReference type="Proteomes" id="UP000758603">
    <property type="component" value="Unassembled WGS sequence"/>
</dbReference>
<dbReference type="EMBL" id="JAGPXC010000011">
    <property type="protein sequence ID" value="KAH6645580.1"/>
    <property type="molecule type" value="Genomic_DNA"/>
</dbReference>